<evidence type="ECO:0000256" key="3">
    <source>
        <dbReference type="ARBA" id="ARBA00022516"/>
    </source>
</evidence>
<dbReference type="AlphaFoldDB" id="A0A6J6NCY0"/>
<dbReference type="PROSITE" id="PS00379">
    <property type="entry name" value="CDP_ALCOHOL_P_TRANSF"/>
    <property type="match status" value="1"/>
</dbReference>
<accession>A0A6J6NCY0</accession>
<dbReference type="Pfam" id="PF01066">
    <property type="entry name" value="CDP-OH_P_transf"/>
    <property type="match status" value="1"/>
</dbReference>
<dbReference type="InterPro" id="IPR050324">
    <property type="entry name" value="CDP-alcohol_PTase-I"/>
</dbReference>
<evidence type="ECO:0000313" key="15">
    <source>
        <dbReference type="EMBL" id="CAB4873258.1"/>
    </source>
</evidence>
<dbReference type="GO" id="GO:0046474">
    <property type="term" value="P:glycerophospholipid biosynthetic process"/>
    <property type="evidence" value="ECO:0007669"/>
    <property type="project" value="TreeGrafter"/>
</dbReference>
<evidence type="ECO:0000256" key="5">
    <source>
        <dbReference type="ARBA" id="ARBA00022692"/>
    </source>
</evidence>
<evidence type="ECO:0000313" key="12">
    <source>
        <dbReference type="EMBL" id="CAB4589729.1"/>
    </source>
</evidence>
<evidence type="ECO:0000256" key="4">
    <source>
        <dbReference type="ARBA" id="ARBA00022679"/>
    </source>
</evidence>
<feature type="transmembrane region" description="Helical" evidence="11">
    <location>
        <begin position="128"/>
        <end position="148"/>
    </location>
</feature>
<keyword evidence="5 11" id="KW-0812">Transmembrane</keyword>
<comment type="subcellular location">
    <subcellularLocation>
        <location evidence="1">Membrane</location>
        <topology evidence="1">Multi-pass membrane protein</topology>
    </subcellularLocation>
</comment>
<dbReference type="EMBL" id="CAEZYJ010000050">
    <property type="protein sequence ID" value="CAB4718339.1"/>
    <property type="molecule type" value="Genomic_DNA"/>
</dbReference>
<keyword evidence="10" id="KW-1208">Phospholipid metabolism</keyword>
<evidence type="ECO:0000313" key="16">
    <source>
        <dbReference type="EMBL" id="CAB5036446.1"/>
    </source>
</evidence>
<keyword evidence="9" id="KW-0594">Phospholipid biosynthesis</keyword>
<dbReference type="GO" id="GO:0016020">
    <property type="term" value="C:membrane"/>
    <property type="evidence" value="ECO:0007669"/>
    <property type="project" value="UniProtKB-SubCell"/>
</dbReference>
<evidence type="ECO:0000256" key="6">
    <source>
        <dbReference type="ARBA" id="ARBA00022989"/>
    </source>
</evidence>
<dbReference type="EMBL" id="CAFBPY010000048">
    <property type="protein sequence ID" value="CAB5036446.1"/>
    <property type="molecule type" value="Genomic_DNA"/>
</dbReference>
<evidence type="ECO:0000256" key="9">
    <source>
        <dbReference type="ARBA" id="ARBA00023209"/>
    </source>
</evidence>
<dbReference type="InterPro" id="IPR043130">
    <property type="entry name" value="CDP-OH_PTrfase_TM_dom"/>
</dbReference>
<evidence type="ECO:0000256" key="1">
    <source>
        <dbReference type="ARBA" id="ARBA00004141"/>
    </source>
</evidence>
<keyword evidence="4" id="KW-0808">Transferase</keyword>
<evidence type="ECO:0000256" key="2">
    <source>
        <dbReference type="ARBA" id="ARBA00010441"/>
    </source>
</evidence>
<gene>
    <name evidence="12" type="ORF">UFOPK1811_00087</name>
    <name evidence="13" type="ORF">UFOPK2360_00756</name>
    <name evidence="14" type="ORF">UFOPK2659_00478</name>
    <name evidence="15" type="ORF">UFOPK3306_01061</name>
    <name evidence="16" type="ORF">UFOPK4209_00443</name>
</gene>
<keyword evidence="8 11" id="KW-0472">Membrane</keyword>
<dbReference type="InterPro" id="IPR000462">
    <property type="entry name" value="CDP-OH_P_trans"/>
</dbReference>
<evidence type="ECO:0000256" key="11">
    <source>
        <dbReference type="SAM" id="Phobius"/>
    </source>
</evidence>
<dbReference type="EMBL" id="CAEZUJ010000002">
    <property type="protein sequence ID" value="CAB4589729.1"/>
    <property type="molecule type" value="Genomic_DNA"/>
</dbReference>
<dbReference type="PIRSF" id="PIRSF000847">
    <property type="entry name" value="Phos_ph_gly_syn"/>
    <property type="match status" value="1"/>
</dbReference>
<proteinExistence type="inferred from homology"/>
<feature type="transmembrane region" description="Helical" evidence="11">
    <location>
        <begin position="12"/>
        <end position="33"/>
    </location>
</feature>
<evidence type="ECO:0000313" key="13">
    <source>
        <dbReference type="EMBL" id="CAB4684072.1"/>
    </source>
</evidence>
<dbReference type="Gene3D" id="1.20.120.1760">
    <property type="match status" value="1"/>
</dbReference>
<dbReference type="EMBL" id="CAEZXH010000039">
    <property type="protein sequence ID" value="CAB4684072.1"/>
    <property type="molecule type" value="Genomic_DNA"/>
</dbReference>
<feature type="transmembrane region" description="Helical" evidence="11">
    <location>
        <begin position="160"/>
        <end position="181"/>
    </location>
</feature>
<dbReference type="InterPro" id="IPR048254">
    <property type="entry name" value="CDP_ALCOHOL_P_TRANSF_CS"/>
</dbReference>
<dbReference type="PANTHER" id="PTHR14269">
    <property type="entry name" value="CDP-DIACYLGLYCEROL--GLYCEROL-3-PHOSPHATE 3-PHOSPHATIDYLTRANSFERASE-RELATED"/>
    <property type="match status" value="1"/>
</dbReference>
<evidence type="ECO:0000313" key="14">
    <source>
        <dbReference type="EMBL" id="CAB4718339.1"/>
    </source>
</evidence>
<dbReference type="GO" id="GO:0008444">
    <property type="term" value="F:CDP-diacylglycerol-glycerol-3-phosphate 3-phosphatidyltransferase activity"/>
    <property type="evidence" value="ECO:0007669"/>
    <property type="project" value="InterPro"/>
</dbReference>
<keyword evidence="6 11" id="KW-1133">Transmembrane helix</keyword>
<protein>
    <submittedName>
        <fullName evidence="13">Unannotated protein</fullName>
    </submittedName>
</protein>
<name>A0A6J6NCY0_9ZZZZ</name>
<evidence type="ECO:0000256" key="7">
    <source>
        <dbReference type="ARBA" id="ARBA00023098"/>
    </source>
</evidence>
<evidence type="ECO:0000256" key="8">
    <source>
        <dbReference type="ARBA" id="ARBA00023136"/>
    </source>
</evidence>
<dbReference type="PANTHER" id="PTHR14269:SF62">
    <property type="entry name" value="CDP-DIACYLGLYCEROL--GLYCEROL-3-PHOSPHATE 3-PHOSPHATIDYLTRANSFERASE 1, CHLOROPLASTIC"/>
    <property type="match status" value="1"/>
</dbReference>
<dbReference type="InterPro" id="IPR004570">
    <property type="entry name" value="Phosphatidylglycerol_P_synth"/>
</dbReference>
<comment type="similarity">
    <text evidence="2">Belongs to the CDP-alcohol phosphatidyltransferase class-I family.</text>
</comment>
<reference evidence="13" key="1">
    <citation type="submission" date="2020-05" db="EMBL/GenBank/DDBJ databases">
        <authorList>
            <person name="Chiriac C."/>
            <person name="Salcher M."/>
            <person name="Ghai R."/>
            <person name="Kavagutti S V."/>
        </authorList>
    </citation>
    <scope>NUCLEOTIDE SEQUENCE</scope>
</reference>
<keyword evidence="3" id="KW-0444">Lipid biosynthesis</keyword>
<evidence type="ECO:0000256" key="10">
    <source>
        <dbReference type="ARBA" id="ARBA00023264"/>
    </source>
</evidence>
<keyword evidence="7" id="KW-0443">Lipid metabolism</keyword>
<organism evidence="13">
    <name type="scientific">freshwater metagenome</name>
    <dbReference type="NCBI Taxonomy" id="449393"/>
    <lineage>
        <taxon>unclassified sequences</taxon>
        <taxon>metagenomes</taxon>
        <taxon>ecological metagenomes</taxon>
    </lineage>
</organism>
<dbReference type="EMBL" id="CAFBLI010000092">
    <property type="protein sequence ID" value="CAB4873258.1"/>
    <property type="molecule type" value="Genomic_DNA"/>
</dbReference>
<sequence>MTEEEVSDRILTIPNLLSFLRALGIPLLIWLILVKEFDGWAIFVLTIAGISDYADGKIARAFNQSSKLGAMLDPAVDRLYIAATLIALAIRDVVPLWILVLLVARDLLLATTLPALYKIGHGPMEVTFLGKAATFNLLYAFPFLLLASGDSILARFADSLAWAFAGWGVALYLLTGFSYFLGARRIIQDSKSQNAQ</sequence>